<dbReference type="AlphaFoldDB" id="A0A1R1XH11"/>
<dbReference type="EMBL" id="LSSN01003270">
    <property type="protein sequence ID" value="OMJ13919.1"/>
    <property type="molecule type" value="Genomic_DNA"/>
</dbReference>
<keyword evidence="14" id="KW-1185">Reference proteome</keyword>
<evidence type="ECO:0000313" key="13">
    <source>
        <dbReference type="EMBL" id="OMJ13919.1"/>
    </source>
</evidence>
<proteinExistence type="inferred from homology"/>
<sequence>MDQRRKTNIGQFGLINRNSNIGNPQYSNLPPTINRFSSNDQSRLANIRNARMSMAPQGFMSNFNSSNSADQGLYSNNSSANLSRVEALRSTPMDRKAYGVGSNNLDTSGYGPSTIIQKKNPRLMTQTPSGNQFKGGNIFETTRRTTLGAGLLNTVSRNSKVVDDPRPIKSKEFMIMAKQKVSEYLTHRRFPKEINLDAHTGRFIEDCFKFLYARLDPFYTFGRKFEDDIYSILKNIKYPYLENLSKSKLRNPASVSSWPEVLAFLVWLTELNLLVDKIENDNMMGGGNESMASNSVRFEDKVFYEYLINAYPIWLNGNDEPAEIEQNLEIQFLQKSQIASDENSKLEAELGELQDELAQLENHKSPLQIEEEQQIALEKDMDLLGAYKKKLELLISKTGEKIEYLDRNNELLESDNKILDQEIENVNAILNEQKISIVEVGQMNSEKMRLSASLDEHQQILAEKQKEVWMKETDIQKFLDTIESVDIKYNESVSQIDFSMISDINAIPTRVPNNLASNDIMASDIRIRVNLNSNDPSQIVQPPLKPELEKNLGKVRELVLFNSNLLSAATFEISEENIKLEDIRHEITEKIDELTKKCDRLQKDAEFLRSTIIEQSKIPSLEINSLENEIQILELSIGDTEQQAKESFVVCKTNLEYIKRTAAQYEDILSRELVDSLDEVLKMQNYVRTRLADSAKIIFMD</sequence>
<evidence type="ECO:0000256" key="2">
    <source>
        <dbReference type="ARBA" id="ARBA00022454"/>
    </source>
</evidence>
<evidence type="ECO:0000256" key="9">
    <source>
        <dbReference type="ARBA" id="ARBA00023328"/>
    </source>
</evidence>
<comment type="caution">
    <text evidence="13">The sequence shown here is derived from an EMBL/GenBank/DDBJ whole genome shotgun (WGS) entry which is preliminary data.</text>
</comment>
<keyword evidence="3 10" id="KW-0132">Cell division</keyword>
<dbReference type="Gene3D" id="1.10.418.30">
    <property type="entry name" value="Ncd80 complex, Ncd80 subunit"/>
    <property type="match status" value="1"/>
</dbReference>
<evidence type="ECO:0000256" key="10">
    <source>
        <dbReference type="RuleBase" id="RU368072"/>
    </source>
</evidence>
<organism evidence="13 14">
    <name type="scientific">Smittium culicis</name>
    <dbReference type="NCBI Taxonomy" id="133412"/>
    <lineage>
        <taxon>Eukaryota</taxon>
        <taxon>Fungi</taxon>
        <taxon>Fungi incertae sedis</taxon>
        <taxon>Zoopagomycota</taxon>
        <taxon>Kickxellomycotina</taxon>
        <taxon>Harpellomycetes</taxon>
        <taxon>Harpellales</taxon>
        <taxon>Legeriomycetaceae</taxon>
        <taxon>Smittium</taxon>
    </lineage>
</organism>
<keyword evidence="4 10" id="KW-0498">Mitosis</keyword>
<dbReference type="GO" id="GO:0051301">
    <property type="term" value="P:cell division"/>
    <property type="evidence" value="ECO:0007669"/>
    <property type="project" value="UniProtKB-UniRule"/>
</dbReference>
<comment type="subunit">
    <text evidence="10">Component of the NDC80 complex.</text>
</comment>
<feature type="coiled-coil region" evidence="11">
    <location>
        <begin position="577"/>
        <end position="643"/>
    </location>
</feature>
<dbReference type="PANTHER" id="PTHR10643">
    <property type="entry name" value="KINETOCHORE PROTEIN NDC80"/>
    <property type="match status" value="1"/>
</dbReference>
<dbReference type="GO" id="GO:0031262">
    <property type="term" value="C:Ndc80 complex"/>
    <property type="evidence" value="ECO:0007669"/>
    <property type="project" value="UniProtKB-UniRule"/>
</dbReference>
<evidence type="ECO:0000256" key="1">
    <source>
        <dbReference type="ARBA" id="ARBA00007050"/>
    </source>
</evidence>
<dbReference type="InterPro" id="IPR038273">
    <property type="entry name" value="Ndc80_sf"/>
</dbReference>
<keyword evidence="9 10" id="KW-0137">Centromere</keyword>
<dbReference type="Proteomes" id="UP000187283">
    <property type="component" value="Unassembled WGS sequence"/>
</dbReference>
<protein>
    <recommendedName>
        <fullName evidence="10">Kinetochore protein NDC80</fullName>
    </recommendedName>
</protein>
<reference evidence="13 14" key="1">
    <citation type="submission" date="2017-01" db="EMBL/GenBank/DDBJ databases">
        <authorList>
            <person name="Mah S.A."/>
            <person name="Swanson W.J."/>
            <person name="Moy G.W."/>
            <person name="Vacquier V.D."/>
        </authorList>
    </citation>
    <scope>NUCLEOTIDE SEQUENCE [LARGE SCALE GENOMIC DNA]</scope>
    <source>
        <strain evidence="13 14">GSMNP</strain>
    </source>
</reference>
<name>A0A1R1XH11_9FUNG</name>
<keyword evidence="6 11" id="KW-0175">Coiled coil</keyword>
<dbReference type="PANTHER" id="PTHR10643:SF2">
    <property type="entry name" value="KINETOCHORE PROTEIN NDC80 HOMOLOG"/>
    <property type="match status" value="1"/>
</dbReference>
<dbReference type="OrthoDB" id="7459479at2759"/>
<comment type="subcellular location">
    <subcellularLocation>
        <location evidence="10">Chromosome</location>
        <location evidence="10">Centromere</location>
        <location evidence="10">Kinetochore</location>
    </subcellularLocation>
    <subcellularLocation>
        <location evidence="10">Nucleus</location>
    </subcellularLocation>
</comment>
<comment type="function">
    <text evidence="10">Acts as a component of the essential kinetochore-associated NDC80 complex, which is required for chromosome segregation and spindle checkpoint activity.</text>
</comment>
<evidence type="ECO:0000313" key="14">
    <source>
        <dbReference type="Proteomes" id="UP000187283"/>
    </source>
</evidence>
<dbReference type="InterPro" id="IPR055260">
    <property type="entry name" value="Ndc80_CH"/>
</dbReference>
<comment type="similarity">
    <text evidence="1 10">Belongs to the NDC80/HEC1 family.</text>
</comment>
<evidence type="ECO:0000256" key="11">
    <source>
        <dbReference type="SAM" id="Coils"/>
    </source>
</evidence>
<evidence type="ECO:0000256" key="8">
    <source>
        <dbReference type="ARBA" id="ARBA00023306"/>
    </source>
</evidence>
<evidence type="ECO:0000256" key="4">
    <source>
        <dbReference type="ARBA" id="ARBA00022776"/>
    </source>
</evidence>
<dbReference type="Pfam" id="PF03801">
    <property type="entry name" value="Ndc80_HEC"/>
    <property type="match status" value="1"/>
</dbReference>
<keyword evidence="5 10" id="KW-0995">Kinetochore</keyword>
<keyword evidence="7 10" id="KW-0539">Nucleus</keyword>
<keyword evidence="8 10" id="KW-0131">Cell cycle</keyword>
<gene>
    <name evidence="13" type="ORF">AYI70_g8217</name>
</gene>
<dbReference type="Gene3D" id="6.10.250.1950">
    <property type="match status" value="1"/>
</dbReference>
<accession>A0A1R1XH11</accession>
<evidence type="ECO:0000256" key="5">
    <source>
        <dbReference type="ARBA" id="ARBA00022838"/>
    </source>
</evidence>
<evidence type="ECO:0000256" key="3">
    <source>
        <dbReference type="ARBA" id="ARBA00022618"/>
    </source>
</evidence>
<dbReference type="GO" id="GO:0005634">
    <property type="term" value="C:nucleus"/>
    <property type="evidence" value="ECO:0007669"/>
    <property type="project" value="UniProtKB-SubCell"/>
</dbReference>
<dbReference type="STRING" id="133412.A0A1R1XH11"/>
<evidence type="ECO:0000259" key="12">
    <source>
        <dbReference type="Pfam" id="PF03801"/>
    </source>
</evidence>
<evidence type="ECO:0000256" key="7">
    <source>
        <dbReference type="ARBA" id="ARBA00023242"/>
    </source>
</evidence>
<keyword evidence="2 10" id="KW-0158">Chromosome</keyword>
<feature type="domain" description="Kinetochore protein Ndc80 CH" evidence="12">
    <location>
        <begin position="150"/>
        <end position="277"/>
    </location>
</feature>
<feature type="coiled-coil region" evidence="11">
    <location>
        <begin position="402"/>
        <end position="467"/>
    </location>
</feature>
<feature type="coiled-coil region" evidence="11">
    <location>
        <begin position="336"/>
        <end position="370"/>
    </location>
</feature>
<dbReference type="GO" id="GO:0051315">
    <property type="term" value="P:attachment of mitotic spindle microtubules to kinetochore"/>
    <property type="evidence" value="ECO:0007669"/>
    <property type="project" value="UniProtKB-UniRule"/>
</dbReference>
<dbReference type="InterPro" id="IPR005550">
    <property type="entry name" value="Kinetochore_Ndc80"/>
</dbReference>
<evidence type="ECO:0000256" key="6">
    <source>
        <dbReference type="ARBA" id="ARBA00023054"/>
    </source>
</evidence>